<proteinExistence type="predicted"/>
<dbReference type="EMBL" id="JBHLWN010000071">
    <property type="protein sequence ID" value="MFC0214258.1"/>
    <property type="molecule type" value="Genomic_DNA"/>
</dbReference>
<dbReference type="Proteomes" id="UP001589776">
    <property type="component" value="Unassembled WGS sequence"/>
</dbReference>
<protein>
    <submittedName>
        <fullName evidence="2">DUF4227 family protein</fullName>
    </submittedName>
</protein>
<dbReference type="Pfam" id="PF14004">
    <property type="entry name" value="DUF4227"/>
    <property type="match status" value="1"/>
</dbReference>
<evidence type="ECO:0000313" key="3">
    <source>
        <dbReference type="Proteomes" id="UP001589776"/>
    </source>
</evidence>
<evidence type="ECO:0000313" key="2">
    <source>
        <dbReference type="EMBL" id="MFC0214258.1"/>
    </source>
</evidence>
<organism evidence="2 3">
    <name type="scientific">Paenibacillus chartarius</name>
    <dbReference type="NCBI Taxonomy" id="747481"/>
    <lineage>
        <taxon>Bacteria</taxon>
        <taxon>Bacillati</taxon>
        <taxon>Bacillota</taxon>
        <taxon>Bacilli</taxon>
        <taxon>Bacillales</taxon>
        <taxon>Paenibacillaceae</taxon>
        <taxon>Paenibacillus</taxon>
    </lineage>
</organism>
<reference evidence="2 3" key="1">
    <citation type="submission" date="2024-09" db="EMBL/GenBank/DDBJ databases">
        <authorList>
            <person name="Sun Q."/>
            <person name="Mori K."/>
        </authorList>
    </citation>
    <scope>NUCLEOTIDE SEQUENCE [LARGE SCALE GENOMIC DNA]</scope>
    <source>
        <strain evidence="2 3">CCM 7759</strain>
    </source>
</reference>
<keyword evidence="1" id="KW-0472">Membrane</keyword>
<feature type="transmembrane region" description="Helical" evidence="1">
    <location>
        <begin position="12"/>
        <end position="32"/>
    </location>
</feature>
<name>A0ABV6DNN2_9BACL</name>
<comment type="caution">
    <text evidence="2">The sequence shown here is derived from an EMBL/GenBank/DDBJ whole genome shotgun (WGS) entry which is preliminary data.</text>
</comment>
<sequence length="77" mass="9444">MIFSYRKWIGRLHFLMLFMALTLILYHIMVWLENWVQPRDKYREPYNQAVKAFTHASLPAEQGTVTDRLKLFYWYGE</sequence>
<keyword evidence="1" id="KW-0812">Transmembrane</keyword>
<evidence type="ECO:0000256" key="1">
    <source>
        <dbReference type="SAM" id="Phobius"/>
    </source>
</evidence>
<gene>
    <name evidence="2" type="ORF">ACFFK0_17655</name>
</gene>
<dbReference type="RefSeq" id="WP_377471613.1">
    <property type="nucleotide sequence ID" value="NZ_JBHLWN010000071.1"/>
</dbReference>
<keyword evidence="1" id="KW-1133">Transmembrane helix</keyword>
<dbReference type="InterPro" id="IPR025321">
    <property type="entry name" value="DUF4227"/>
</dbReference>
<accession>A0ABV6DNN2</accession>
<keyword evidence="3" id="KW-1185">Reference proteome</keyword>